<dbReference type="AlphaFoldDB" id="A0A1L3J9V4"/>
<feature type="domain" description="Aldehyde dehydrogenase" evidence="3">
    <location>
        <begin position="19"/>
        <end position="480"/>
    </location>
</feature>
<dbReference type="OrthoDB" id="9802947at2"/>
<dbReference type="FunFam" id="3.40.309.10:FF:000004">
    <property type="entry name" value="Succinate-semialdehyde dehydrogenase I"/>
    <property type="match status" value="1"/>
</dbReference>
<name>A0A1L3J9V4_9SPHN</name>
<evidence type="ECO:0000256" key="1">
    <source>
        <dbReference type="ARBA" id="ARBA00009986"/>
    </source>
</evidence>
<dbReference type="STRING" id="1913578.LPB140_02620"/>
<proteinExistence type="inferred from homology"/>
<dbReference type="GO" id="GO:0009450">
    <property type="term" value="P:gamma-aminobutyric acid catabolic process"/>
    <property type="evidence" value="ECO:0007669"/>
    <property type="project" value="TreeGrafter"/>
</dbReference>
<protein>
    <submittedName>
        <fullName evidence="4">NAD-dependent succinate-semialdehyde dehydrogenase</fullName>
    </submittedName>
</protein>
<dbReference type="FunFam" id="3.40.605.10:FF:000007">
    <property type="entry name" value="NAD/NADP-dependent betaine aldehyde dehydrogenase"/>
    <property type="match status" value="1"/>
</dbReference>
<gene>
    <name evidence="4" type="ORF">LPB140_02620</name>
</gene>
<dbReference type="SUPFAM" id="SSF53720">
    <property type="entry name" value="ALDH-like"/>
    <property type="match status" value="1"/>
</dbReference>
<evidence type="ECO:0000313" key="4">
    <source>
        <dbReference type="EMBL" id="APG61900.1"/>
    </source>
</evidence>
<dbReference type="KEGG" id="sphl:LPB140_02620"/>
<dbReference type="PANTHER" id="PTHR43353">
    <property type="entry name" value="SUCCINATE-SEMIALDEHYDE DEHYDROGENASE, MITOCHONDRIAL"/>
    <property type="match status" value="1"/>
</dbReference>
<dbReference type="Proteomes" id="UP000242561">
    <property type="component" value="Chromosome"/>
</dbReference>
<dbReference type="CDD" id="cd07103">
    <property type="entry name" value="ALDH_F5_SSADH_GabD"/>
    <property type="match status" value="1"/>
</dbReference>
<evidence type="ECO:0000313" key="5">
    <source>
        <dbReference type="Proteomes" id="UP000242561"/>
    </source>
</evidence>
<dbReference type="RefSeq" id="WP_072558547.1">
    <property type="nucleotide sequence ID" value="NZ_CP018154.1"/>
</dbReference>
<dbReference type="InterPro" id="IPR016163">
    <property type="entry name" value="Ald_DH_C"/>
</dbReference>
<comment type="similarity">
    <text evidence="1">Belongs to the aldehyde dehydrogenase family.</text>
</comment>
<dbReference type="Gene3D" id="3.40.309.10">
    <property type="entry name" value="Aldehyde Dehydrogenase, Chain A, domain 2"/>
    <property type="match status" value="1"/>
</dbReference>
<reference evidence="4 5" key="1">
    <citation type="submission" date="2016-11" db="EMBL/GenBank/DDBJ databases">
        <title>Sphingorhabdus sp. LPB0140, isolated from marine environment.</title>
        <authorList>
            <person name="Kim E."/>
            <person name="Yi H."/>
        </authorList>
    </citation>
    <scope>NUCLEOTIDE SEQUENCE [LARGE SCALE GENOMIC DNA]</scope>
    <source>
        <strain evidence="4 5">LPB0140</strain>
    </source>
</reference>
<dbReference type="InterPro" id="IPR016161">
    <property type="entry name" value="Ald_DH/histidinol_DH"/>
</dbReference>
<keyword evidence="5" id="KW-1185">Reference proteome</keyword>
<accession>A0A1L3J9V4</accession>
<dbReference type="InterPro" id="IPR050740">
    <property type="entry name" value="Aldehyde_DH_Superfamily"/>
</dbReference>
<dbReference type="EMBL" id="CP018154">
    <property type="protein sequence ID" value="APG61900.1"/>
    <property type="molecule type" value="Genomic_DNA"/>
</dbReference>
<dbReference type="Gene3D" id="3.40.605.10">
    <property type="entry name" value="Aldehyde Dehydrogenase, Chain A, domain 1"/>
    <property type="match status" value="1"/>
</dbReference>
<organism evidence="4 5">
    <name type="scientific">Sphingorhabdus lutea</name>
    <dbReference type="NCBI Taxonomy" id="1913578"/>
    <lineage>
        <taxon>Bacteria</taxon>
        <taxon>Pseudomonadati</taxon>
        <taxon>Pseudomonadota</taxon>
        <taxon>Alphaproteobacteria</taxon>
        <taxon>Sphingomonadales</taxon>
        <taxon>Sphingomonadaceae</taxon>
        <taxon>Sphingorhabdus</taxon>
    </lineage>
</organism>
<dbReference type="InterPro" id="IPR015590">
    <property type="entry name" value="Aldehyde_DH_dom"/>
</dbReference>
<evidence type="ECO:0000259" key="3">
    <source>
        <dbReference type="Pfam" id="PF00171"/>
    </source>
</evidence>
<dbReference type="GO" id="GO:0004777">
    <property type="term" value="F:succinate-semialdehyde dehydrogenase (NAD+) activity"/>
    <property type="evidence" value="ECO:0007669"/>
    <property type="project" value="TreeGrafter"/>
</dbReference>
<dbReference type="Pfam" id="PF00171">
    <property type="entry name" value="Aldedh"/>
    <property type="match status" value="1"/>
</dbReference>
<dbReference type="PANTHER" id="PTHR43353:SF5">
    <property type="entry name" value="SUCCINATE-SEMIALDEHYDE DEHYDROGENASE, MITOCHONDRIAL"/>
    <property type="match status" value="1"/>
</dbReference>
<keyword evidence="2" id="KW-0560">Oxidoreductase</keyword>
<evidence type="ECO:0000256" key="2">
    <source>
        <dbReference type="ARBA" id="ARBA00023002"/>
    </source>
</evidence>
<dbReference type="InterPro" id="IPR016162">
    <property type="entry name" value="Ald_DH_N"/>
</dbReference>
<sequence>MTTPNYPQNLQLYINGAWHGKEGRETIPVINPATGEALADLPLATKADLDAALEAANKGFYKWRAVDVNERGAKLHKVADLIRERTDHIAALLTMEQGKPIAEAKGEVASCAGTFDYFAEEAKRIYGRVLMRPTGQRAMVLKQPVGPVAAFSPWNFPVSLMSKKMAAALAAGCSIIAKPPEETPASTIAIMQCVVDAGIPGDAAQLVYGVPDMVSRHLIASPTIRKISFTGSVPVGKHLLKLCADGVKRTTMELGGHAPVLIFDDCDLDRAITMASMTKFRNAGQICISPTRFYVQEGIYDAFAKGFAERTAQIKVGNGLDIDNAMGPLANSRRPDAIEALVEDARTKGANILTGGERGNSSGTNDGNFYKPTIIKDVPMDADIMSNEPFGPVALIRPFKTFDEAIEQANRLPFGLAGYAFTENGRQANMVADALEVGMVGLNSFVISTADAPFGGVKESGFGSEGGPEGLESYLVTKAVHQY</sequence>